<proteinExistence type="predicted"/>
<protein>
    <submittedName>
        <fullName evidence="1">Uncharacterized protein</fullName>
    </submittedName>
</protein>
<comment type="caution">
    <text evidence="1">The sequence shown here is derived from an EMBL/GenBank/DDBJ whole genome shotgun (WGS) entry which is preliminary data.</text>
</comment>
<evidence type="ECO:0000313" key="1">
    <source>
        <dbReference type="EMBL" id="OIQ75064.1"/>
    </source>
</evidence>
<dbReference type="EMBL" id="MLJW01002289">
    <property type="protein sequence ID" value="OIQ75064.1"/>
    <property type="molecule type" value="Genomic_DNA"/>
</dbReference>
<dbReference type="AlphaFoldDB" id="A0A1J5PW13"/>
<gene>
    <name evidence="1" type="ORF">GALL_432710</name>
</gene>
<sequence length="155" mass="18316">MNKIKSWLSRFRGRRVRLVESKAYEWQDLELGLYFEERPDDPVWKVVTPKIAELIQQGFSEIYHCTKLERYTDTDALTAEVIDTIGAIANRIGEPNNLNPAFTILVTHQYVDADPLMRQMYRTRWVAFMVKRNTFAPSPESYVDYINDRYFPSKQ</sequence>
<name>A0A1J5PW13_9ZZZZ</name>
<accession>A0A1J5PW13</accession>
<reference evidence="1" key="1">
    <citation type="submission" date="2016-10" db="EMBL/GenBank/DDBJ databases">
        <title>Sequence of Gallionella enrichment culture.</title>
        <authorList>
            <person name="Poehlein A."/>
            <person name="Muehling M."/>
            <person name="Daniel R."/>
        </authorList>
    </citation>
    <scope>NUCLEOTIDE SEQUENCE</scope>
</reference>
<organism evidence="1">
    <name type="scientific">mine drainage metagenome</name>
    <dbReference type="NCBI Taxonomy" id="410659"/>
    <lineage>
        <taxon>unclassified sequences</taxon>
        <taxon>metagenomes</taxon>
        <taxon>ecological metagenomes</taxon>
    </lineage>
</organism>